<evidence type="ECO:0000313" key="3">
    <source>
        <dbReference type="Proteomes" id="UP000677016"/>
    </source>
</evidence>
<comment type="caution">
    <text evidence="2">The sequence shown here is derived from an EMBL/GenBank/DDBJ whole genome shotgun (WGS) entry which is preliminary data.</text>
</comment>
<sequence>MRARLRAAAALLLGWVLAVVAAGFLTSVVVGLVGEVAAPGAAGAPPRVPGVSGPGPAAPSDAGPDESAGPSATPTSEDSAEPPGDAGEPPRDTGPGAAGGAEPAPGSGGAAGRPPDPGTPSPAMPTPPSTSGPGAAPGPAGPTSAPTAGPAARPAPGPTPSGAANPDPPTERRSFVTPGGTVVVACRGGRTTIASVTPRDGWRYDVRPAGGSSAVTVAFSARGAGDVVHVDVACRGGRPVRTGGGTTPGPPAGVVLPSPAGVVLPSTAARG</sequence>
<dbReference type="AlphaFoldDB" id="A0A941DDH3"/>
<reference evidence="2" key="1">
    <citation type="submission" date="2021-04" db="EMBL/GenBank/DDBJ databases">
        <title>Phycicoccus avicenniae sp. nov., a novel endophytic actinomycetes isolated from branch of Avicennia mariana.</title>
        <authorList>
            <person name="Tuo L."/>
        </authorList>
    </citation>
    <scope>NUCLEOTIDE SEQUENCE</scope>
    <source>
        <strain evidence="2">BSK3Z-2</strain>
    </source>
</reference>
<evidence type="ECO:0000256" key="1">
    <source>
        <dbReference type="SAM" id="MobiDB-lite"/>
    </source>
</evidence>
<keyword evidence="3" id="KW-1185">Reference proteome</keyword>
<dbReference type="EMBL" id="JAGSNF010000020">
    <property type="protein sequence ID" value="MBR7744327.1"/>
    <property type="molecule type" value="Genomic_DNA"/>
</dbReference>
<feature type="compositionally biased region" description="Low complexity" evidence="1">
    <location>
        <begin position="131"/>
        <end position="152"/>
    </location>
</feature>
<feature type="region of interest" description="Disordered" evidence="1">
    <location>
        <begin position="41"/>
        <end position="177"/>
    </location>
</feature>
<feature type="compositionally biased region" description="Low complexity" evidence="1">
    <location>
        <begin position="41"/>
        <end position="62"/>
    </location>
</feature>
<accession>A0A941DDH3</accession>
<feature type="region of interest" description="Disordered" evidence="1">
    <location>
        <begin position="239"/>
        <end position="271"/>
    </location>
</feature>
<gene>
    <name evidence="2" type="ORF">KC207_13615</name>
</gene>
<protein>
    <submittedName>
        <fullName evidence="2">Uncharacterized protein</fullName>
    </submittedName>
</protein>
<organism evidence="2 3">
    <name type="scientific">Phycicoccus avicenniae</name>
    <dbReference type="NCBI Taxonomy" id="2828860"/>
    <lineage>
        <taxon>Bacteria</taxon>
        <taxon>Bacillati</taxon>
        <taxon>Actinomycetota</taxon>
        <taxon>Actinomycetes</taxon>
        <taxon>Micrococcales</taxon>
        <taxon>Intrasporangiaceae</taxon>
        <taxon>Phycicoccus</taxon>
    </lineage>
</organism>
<dbReference type="RefSeq" id="WP_211603858.1">
    <property type="nucleotide sequence ID" value="NZ_JAGSNF010000020.1"/>
</dbReference>
<proteinExistence type="predicted"/>
<name>A0A941DDH3_9MICO</name>
<evidence type="ECO:0000313" key="2">
    <source>
        <dbReference type="EMBL" id="MBR7744327.1"/>
    </source>
</evidence>
<dbReference type="Proteomes" id="UP000677016">
    <property type="component" value="Unassembled WGS sequence"/>
</dbReference>
<feature type="compositionally biased region" description="Pro residues" evidence="1">
    <location>
        <begin position="114"/>
        <end position="130"/>
    </location>
</feature>